<dbReference type="InterPro" id="IPR009056">
    <property type="entry name" value="Cyt_c-like_dom"/>
</dbReference>
<evidence type="ECO:0000256" key="2">
    <source>
        <dbReference type="ARBA" id="ARBA00022617"/>
    </source>
</evidence>
<keyword evidence="7" id="KW-0732">Signal</keyword>
<dbReference type="PANTHER" id="PTHR40942">
    <property type="match status" value="1"/>
</dbReference>
<proteinExistence type="predicted"/>
<dbReference type="PROSITE" id="PS51007">
    <property type="entry name" value="CYTC"/>
    <property type="match status" value="1"/>
</dbReference>
<dbReference type="InterPro" id="IPR036909">
    <property type="entry name" value="Cyt_c-like_dom_sf"/>
</dbReference>
<evidence type="ECO:0000256" key="3">
    <source>
        <dbReference type="ARBA" id="ARBA00022723"/>
    </source>
</evidence>
<evidence type="ECO:0000256" key="1">
    <source>
        <dbReference type="ARBA" id="ARBA00022448"/>
    </source>
</evidence>
<dbReference type="Gene3D" id="1.10.760.10">
    <property type="entry name" value="Cytochrome c-like domain"/>
    <property type="match status" value="1"/>
</dbReference>
<dbReference type="AlphaFoldDB" id="A0A845GD59"/>
<gene>
    <name evidence="9" type="ORF">GTP91_30530</name>
</gene>
<evidence type="ECO:0000256" key="7">
    <source>
        <dbReference type="SAM" id="SignalP"/>
    </source>
</evidence>
<dbReference type="GO" id="GO:0009055">
    <property type="term" value="F:electron transfer activity"/>
    <property type="evidence" value="ECO:0007669"/>
    <property type="project" value="InterPro"/>
</dbReference>
<feature type="chain" id="PRO_5032830154" evidence="7">
    <location>
        <begin position="22"/>
        <end position="108"/>
    </location>
</feature>
<name>A0A845GD59_9BURK</name>
<dbReference type="PANTHER" id="PTHR40942:SF4">
    <property type="entry name" value="CYTOCHROME C5"/>
    <property type="match status" value="1"/>
</dbReference>
<evidence type="ECO:0000256" key="6">
    <source>
        <dbReference type="PROSITE-ProRule" id="PRU00433"/>
    </source>
</evidence>
<evidence type="ECO:0000313" key="9">
    <source>
        <dbReference type="EMBL" id="MYM91500.1"/>
    </source>
</evidence>
<protein>
    <submittedName>
        <fullName evidence="9">C-type cytochrome</fullName>
    </submittedName>
</protein>
<dbReference type="Pfam" id="PF13442">
    <property type="entry name" value="Cytochrome_CBB3"/>
    <property type="match status" value="1"/>
</dbReference>
<keyword evidence="4" id="KW-0249">Electron transport</keyword>
<dbReference type="RefSeq" id="WP_161100128.1">
    <property type="nucleotide sequence ID" value="NZ_WWCW01000213.1"/>
</dbReference>
<comment type="caution">
    <text evidence="9">The sequence shown here is derived from an EMBL/GenBank/DDBJ whole genome shotgun (WGS) entry which is preliminary data.</text>
</comment>
<keyword evidence="5 6" id="KW-0408">Iron</keyword>
<evidence type="ECO:0000256" key="5">
    <source>
        <dbReference type="ARBA" id="ARBA00023004"/>
    </source>
</evidence>
<evidence type="ECO:0000259" key="8">
    <source>
        <dbReference type="PROSITE" id="PS51007"/>
    </source>
</evidence>
<sequence>MKAIQLFAALLIGGAFTAASAAAPAPADSAKAEKIYKATCMACHGAGVLGAPKFGDKAAWGPRVAKGKPALYTNALNGFKMMPPRGGNPALKDDEVKAVVDYMIAKSN</sequence>
<dbReference type="InterPro" id="IPR002323">
    <property type="entry name" value="Cyt_CIE"/>
</dbReference>
<dbReference type="Proteomes" id="UP000470302">
    <property type="component" value="Unassembled WGS sequence"/>
</dbReference>
<feature type="signal peptide" evidence="7">
    <location>
        <begin position="1"/>
        <end position="21"/>
    </location>
</feature>
<organism evidence="9 10">
    <name type="scientific">Duganella vulcania</name>
    <dbReference type="NCBI Taxonomy" id="2692166"/>
    <lineage>
        <taxon>Bacteria</taxon>
        <taxon>Pseudomonadati</taxon>
        <taxon>Pseudomonadota</taxon>
        <taxon>Betaproteobacteria</taxon>
        <taxon>Burkholderiales</taxon>
        <taxon>Oxalobacteraceae</taxon>
        <taxon>Telluria group</taxon>
        <taxon>Duganella</taxon>
    </lineage>
</organism>
<evidence type="ECO:0000313" key="10">
    <source>
        <dbReference type="Proteomes" id="UP000470302"/>
    </source>
</evidence>
<keyword evidence="2 6" id="KW-0349">Heme</keyword>
<feature type="domain" description="Cytochrome c" evidence="8">
    <location>
        <begin position="27"/>
        <end position="107"/>
    </location>
</feature>
<keyword evidence="3 6" id="KW-0479">Metal-binding</keyword>
<dbReference type="SUPFAM" id="SSF46626">
    <property type="entry name" value="Cytochrome c"/>
    <property type="match status" value="1"/>
</dbReference>
<keyword evidence="1" id="KW-0813">Transport</keyword>
<accession>A0A845GD59</accession>
<evidence type="ECO:0000256" key="4">
    <source>
        <dbReference type="ARBA" id="ARBA00022982"/>
    </source>
</evidence>
<dbReference type="EMBL" id="WWCW01000213">
    <property type="protein sequence ID" value="MYM91500.1"/>
    <property type="molecule type" value="Genomic_DNA"/>
</dbReference>
<dbReference type="GO" id="GO:0005506">
    <property type="term" value="F:iron ion binding"/>
    <property type="evidence" value="ECO:0007669"/>
    <property type="project" value="InterPro"/>
</dbReference>
<reference evidence="9 10" key="1">
    <citation type="submission" date="2020-01" db="EMBL/GenBank/DDBJ databases">
        <title>Novel species isolated from a subtropical stream in China.</title>
        <authorList>
            <person name="Lu H."/>
        </authorList>
    </citation>
    <scope>NUCLEOTIDE SEQUENCE [LARGE SCALE GENOMIC DNA]</scope>
    <source>
        <strain evidence="9 10">FT82W</strain>
    </source>
</reference>
<dbReference type="PRINTS" id="PR00607">
    <property type="entry name" value="CYTCHROMECIE"/>
</dbReference>
<dbReference type="GO" id="GO:0020037">
    <property type="term" value="F:heme binding"/>
    <property type="evidence" value="ECO:0007669"/>
    <property type="project" value="InterPro"/>
</dbReference>